<dbReference type="GO" id="GO:0046872">
    <property type="term" value="F:metal ion binding"/>
    <property type="evidence" value="ECO:0007669"/>
    <property type="project" value="InterPro"/>
</dbReference>
<dbReference type="PANTHER" id="PTHR28592:SF1">
    <property type="entry name" value="ARMADILLO REPEAT-CONTAINING PROTEIN 1"/>
    <property type="match status" value="1"/>
</dbReference>
<proteinExistence type="predicted"/>
<evidence type="ECO:0000313" key="1">
    <source>
        <dbReference type="Proteomes" id="UP000095283"/>
    </source>
</evidence>
<organism evidence="1 2">
    <name type="scientific">Heterorhabditis bacteriophora</name>
    <name type="common">Entomopathogenic nematode worm</name>
    <dbReference type="NCBI Taxonomy" id="37862"/>
    <lineage>
        <taxon>Eukaryota</taxon>
        <taxon>Metazoa</taxon>
        <taxon>Ecdysozoa</taxon>
        <taxon>Nematoda</taxon>
        <taxon>Chromadorea</taxon>
        <taxon>Rhabditida</taxon>
        <taxon>Rhabditina</taxon>
        <taxon>Rhabditomorpha</taxon>
        <taxon>Strongyloidea</taxon>
        <taxon>Heterorhabditidae</taxon>
        <taxon>Heterorhabditis</taxon>
    </lineage>
</organism>
<evidence type="ECO:0000313" key="2">
    <source>
        <dbReference type="WBParaSite" id="Hba_10186"/>
    </source>
</evidence>
<reference evidence="2" key="1">
    <citation type="submission" date="2016-11" db="UniProtKB">
        <authorList>
            <consortium name="WormBaseParasite"/>
        </authorList>
    </citation>
    <scope>IDENTIFICATION</scope>
</reference>
<dbReference type="PANTHER" id="PTHR28592">
    <property type="entry name" value="ARMADILLO REPEAT-CONTAINING PROTEIN 1"/>
    <property type="match status" value="1"/>
</dbReference>
<accession>A0A1I7WYA4</accession>
<dbReference type="CDD" id="cd00371">
    <property type="entry name" value="HMA"/>
    <property type="match status" value="1"/>
</dbReference>
<dbReference type="AlphaFoldDB" id="A0A1I7WYA4"/>
<dbReference type="WBParaSite" id="Hba_10186">
    <property type="protein sequence ID" value="Hba_10186"/>
    <property type="gene ID" value="Hba_10186"/>
</dbReference>
<protein>
    <submittedName>
        <fullName evidence="2">Armadillo repeat-containing protein 1</fullName>
    </submittedName>
</protein>
<sequence length="291" mass="33400">MNKRGMADHDVDKITSTLKTYYKLCLKVDNRSVILKDSTFISVIVSFLNDHRIPVMINLVKILFTLTERSEDAYALNLVPGLEDALAAAAERPFSPSLIHNLLVISSRIKTAKTENMFRVYTTCYSYIKADNYCDNKSGDGRSMLHRKFVTRKSKQLVYEFEELWEDFKSEVERKVLAKKGVISIYFNPACNRAVIRTILTVEAQEITELLFDCGCEMVTQIVKIDGMDEYFKSYASERQKKNAIDLPDYLDDLIDVSDPNSRIVTNEYSMNQKKNGWFNSLSSLVKGSLW</sequence>
<keyword evidence="1" id="KW-1185">Reference proteome</keyword>
<dbReference type="Proteomes" id="UP000095283">
    <property type="component" value="Unplaced"/>
</dbReference>
<name>A0A1I7WYA4_HETBA</name>
<dbReference type="InterPro" id="IPR006121">
    <property type="entry name" value="HMA_dom"/>
</dbReference>